<dbReference type="GeneID" id="24919697"/>
<dbReference type="GO" id="GO:0000981">
    <property type="term" value="F:DNA-binding transcription factor activity, RNA polymerase II-specific"/>
    <property type="evidence" value="ECO:0007669"/>
    <property type="project" value="TreeGrafter"/>
</dbReference>
<evidence type="ECO:0000313" key="7">
    <source>
        <dbReference type="EMBL" id="CBK22415.2"/>
    </source>
</evidence>
<dbReference type="InterPro" id="IPR036236">
    <property type="entry name" value="Znf_C2H2_sf"/>
</dbReference>
<dbReference type="InParanoid" id="D8M3E2"/>
<evidence type="ECO:0000256" key="2">
    <source>
        <dbReference type="ARBA" id="ARBA00022737"/>
    </source>
</evidence>
<keyword evidence="1" id="KW-0479">Metal-binding</keyword>
<gene>
    <name evidence="7" type="ORF">GSBLH_T00002539001</name>
</gene>
<dbReference type="GO" id="GO:0005634">
    <property type="term" value="C:nucleus"/>
    <property type="evidence" value="ECO:0007669"/>
    <property type="project" value="TreeGrafter"/>
</dbReference>
<dbReference type="RefSeq" id="XP_012896463.1">
    <property type="nucleotide sequence ID" value="XM_013041009.1"/>
</dbReference>
<keyword evidence="2" id="KW-0677">Repeat</keyword>
<dbReference type="PANTHER" id="PTHR24379:SF127">
    <property type="entry name" value="BLOODY FINGERS-RELATED"/>
    <property type="match status" value="1"/>
</dbReference>
<dbReference type="Pfam" id="PF00096">
    <property type="entry name" value="zf-C2H2"/>
    <property type="match status" value="1"/>
</dbReference>
<dbReference type="GO" id="GO:0000977">
    <property type="term" value="F:RNA polymerase II transcription regulatory region sequence-specific DNA binding"/>
    <property type="evidence" value="ECO:0007669"/>
    <property type="project" value="TreeGrafter"/>
</dbReference>
<evidence type="ECO:0000256" key="3">
    <source>
        <dbReference type="ARBA" id="ARBA00022771"/>
    </source>
</evidence>
<feature type="domain" description="C2H2-type" evidence="6">
    <location>
        <begin position="15"/>
        <end position="52"/>
    </location>
</feature>
<evidence type="ECO:0000256" key="1">
    <source>
        <dbReference type="ARBA" id="ARBA00022723"/>
    </source>
</evidence>
<dbReference type="InterPro" id="IPR013087">
    <property type="entry name" value="Znf_C2H2_type"/>
</dbReference>
<evidence type="ECO:0000313" key="8">
    <source>
        <dbReference type="Proteomes" id="UP000008312"/>
    </source>
</evidence>
<dbReference type="GO" id="GO:0008270">
    <property type="term" value="F:zinc ion binding"/>
    <property type="evidence" value="ECO:0007669"/>
    <property type="project" value="UniProtKB-KW"/>
</dbReference>
<keyword evidence="4" id="KW-0862">Zinc</keyword>
<evidence type="ECO:0000256" key="4">
    <source>
        <dbReference type="ARBA" id="ARBA00022833"/>
    </source>
</evidence>
<dbReference type="AlphaFoldDB" id="D8M3E2"/>
<proteinExistence type="predicted"/>
<dbReference type="Gene3D" id="3.30.160.60">
    <property type="entry name" value="Classic Zinc Finger"/>
    <property type="match status" value="1"/>
</dbReference>
<dbReference type="PANTHER" id="PTHR24379">
    <property type="entry name" value="KRAB AND ZINC FINGER DOMAIN-CONTAINING"/>
    <property type="match status" value="1"/>
</dbReference>
<keyword evidence="8" id="KW-1185">Reference proteome</keyword>
<dbReference type="EMBL" id="FN668650">
    <property type="protein sequence ID" value="CBK22415.2"/>
    <property type="molecule type" value="Genomic_DNA"/>
</dbReference>
<feature type="domain" description="C2H2-type" evidence="6">
    <location>
        <begin position="53"/>
        <end position="80"/>
    </location>
</feature>
<dbReference type="SMART" id="SM00355">
    <property type="entry name" value="ZnF_C2H2"/>
    <property type="match status" value="5"/>
</dbReference>
<reference evidence="7" key="1">
    <citation type="submission" date="2010-02" db="EMBL/GenBank/DDBJ databases">
        <title>Sequencing and annotation of the Blastocystis hominis genome.</title>
        <authorList>
            <person name="Wincker P."/>
        </authorList>
    </citation>
    <scope>NUCLEOTIDE SEQUENCE</scope>
    <source>
        <strain evidence="7">Singapore isolate B</strain>
    </source>
</reference>
<dbReference type="PROSITE" id="PS50157">
    <property type="entry name" value="ZINC_FINGER_C2H2_2"/>
    <property type="match status" value="2"/>
</dbReference>
<dbReference type="Proteomes" id="UP000008312">
    <property type="component" value="Unassembled WGS sequence"/>
</dbReference>
<sequence>MRDTMPRQRHRNRKFVCTTCTNAFVDRAHLRAHEVGRCEICFIETTHSRSKLFACTVCNKRYARNTTLKEHEKVHQLKSRDLVCPLRDCGKHLQSRSEYIFHERDHERLILDGYEAFSFDFSVFEKFVHPLLITCSNFAQFGKEDTRIPIFRILQKTLVNEPEPECRSVHRKRLENLTTQNEQLIHSLQNQIKQLESQLDFDSLYTLDSDEEIQVIPESYLRDEFPYYCGVSTCKKPFPNYFALYRHASQHSPPMIMIAMNDQLYFPPTFYHCPIPSCEYGEGKKAAPFDWLRIHYREFHRRMVNRIRREQLTIPTPSEMSNNRGNAMDPTLLRISNNNGNVMVGESNESQSIECPE</sequence>
<organism evidence="7">
    <name type="scientific">Blastocystis hominis</name>
    <dbReference type="NCBI Taxonomy" id="12968"/>
    <lineage>
        <taxon>Eukaryota</taxon>
        <taxon>Sar</taxon>
        <taxon>Stramenopiles</taxon>
        <taxon>Bigyra</taxon>
        <taxon>Opalozoa</taxon>
        <taxon>Opalinata</taxon>
        <taxon>Blastocystidae</taxon>
        <taxon>Blastocystis</taxon>
    </lineage>
</organism>
<dbReference type="PROSITE" id="PS00028">
    <property type="entry name" value="ZINC_FINGER_C2H2_1"/>
    <property type="match status" value="3"/>
</dbReference>
<keyword evidence="3 5" id="KW-0863">Zinc-finger</keyword>
<evidence type="ECO:0000256" key="5">
    <source>
        <dbReference type="PROSITE-ProRule" id="PRU00042"/>
    </source>
</evidence>
<evidence type="ECO:0000259" key="6">
    <source>
        <dbReference type="PROSITE" id="PS50157"/>
    </source>
</evidence>
<dbReference type="OrthoDB" id="8117402at2759"/>
<dbReference type="SUPFAM" id="SSF57667">
    <property type="entry name" value="beta-beta-alpha zinc fingers"/>
    <property type="match status" value="1"/>
</dbReference>
<protein>
    <recommendedName>
        <fullName evidence="6">C2H2-type domain-containing protein</fullName>
    </recommendedName>
</protein>
<accession>D8M3E2</accession>
<dbReference type="FunFam" id="3.30.160.60:FF:001049">
    <property type="entry name" value="zinc finger protein 319"/>
    <property type="match status" value="1"/>
</dbReference>
<name>D8M3E2_BLAHO</name>